<keyword evidence="1" id="KW-0808">Transferase</keyword>
<sequence length="197" mass="21236">MMAEGTRILLIGPPGAGKGTQALELSSAFSIPAISTGDIFRENVRNATPLGLKAKSFMDAGNNVPDSLTNDLITDRLASPDCVGGFLLDGYPRTTDQVRHLDNFLAEHHTKLDVVVQLVAEPDIVVERLRKRALEQGRTDDDEAVVRHRLDVYAEQTAPLIDVYSARGLVAAIDGIGEIAEVTSRITDALHARGITP</sequence>
<dbReference type="Gene3D" id="3.40.50.300">
    <property type="entry name" value="P-loop containing nucleotide triphosphate hydrolases"/>
    <property type="match status" value="1"/>
</dbReference>
<dbReference type="AlphaFoldDB" id="A0A6J6JC12"/>
<dbReference type="NCBIfam" id="NF011101">
    <property type="entry name" value="PRK14528.1"/>
    <property type="match status" value="1"/>
</dbReference>
<dbReference type="Pfam" id="PF00406">
    <property type="entry name" value="ADK"/>
    <property type="match status" value="1"/>
</dbReference>
<dbReference type="SUPFAM" id="SSF52540">
    <property type="entry name" value="P-loop containing nucleoside triphosphate hydrolases"/>
    <property type="match status" value="1"/>
</dbReference>
<dbReference type="NCBIfam" id="NF011104">
    <property type="entry name" value="PRK14531.1"/>
    <property type="match status" value="1"/>
</dbReference>
<dbReference type="InterPro" id="IPR000850">
    <property type="entry name" value="Adenylat/UMP-CMP_kin"/>
</dbReference>
<reference evidence="4" key="1">
    <citation type="submission" date="2020-05" db="EMBL/GenBank/DDBJ databases">
        <authorList>
            <person name="Chiriac C."/>
            <person name="Salcher M."/>
            <person name="Ghai R."/>
            <person name="Kavagutti S V."/>
        </authorList>
    </citation>
    <scope>NUCLEOTIDE SEQUENCE</scope>
</reference>
<dbReference type="HAMAP" id="MF_00235">
    <property type="entry name" value="Adenylate_kinase_Adk"/>
    <property type="match status" value="1"/>
</dbReference>
<organism evidence="4">
    <name type="scientific">freshwater metagenome</name>
    <dbReference type="NCBI Taxonomy" id="449393"/>
    <lineage>
        <taxon>unclassified sequences</taxon>
        <taxon>metagenomes</taxon>
        <taxon>ecological metagenomes</taxon>
    </lineage>
</organism>
<keyword evidence="3" id="KW-0418">Kinase</keyword>
<dbReference type="PROSITE" id="PS00113">
    <property type="entry name" value="ADENYLATE_KINASE"/>
    <property type="match status" value="1"/>
</dbReference>
<gene>
    <name evidence="4" type="ORF">UFOPK2158_00085</name>
</gene>
<dbReference type="PANTHER" id="PTHR23359">
    <property type="entry name" value="NUCLEOTIDE KINASE"/>
    <property type="match status" value="1"/>
</dbReference>
<dbReference type="GO" id="GO:0019205">
    <property type="term" value="F:nucleobase-containing compound kinase activity"/>
    <property type="evidence" value="ECO:0007669"/>
    <property type="project" value="InterPro"/>
</dbReference>
<evidence type="ECO:0000256" key="3">
    <source>
        <dbReference type="ARBA" id="ARBA00022777"/>
    </source>
</evidence>
<protein>
    <submittedName>
        <fullName evidence="4">Unannotated protein</fullName>
    </submittedName>
</protein>
<proteinExistence type="inferred from homology"/>
<dbReference type="GO" id="GO:0005524">
    <property type="term" value="F:ATP binding"/>
    <property type="evidence" value="ECO:0007669"/>
    <property type="project" value="InterPro"/>
</dbReference>
<dbReference type="NCBIfam" id="NF011100">
    <property type="entry name" value="PRK14527.1"/>
    <property type="match status" value="1"/>
</dbReference>
<evidence type="ECO:0000313" key="4">
    <source>
        <dbReference type="EMBL" id="CAB4634420.1"/>
    </source>
</evidence>
<evidence type="ECO:0000256" key="1">
    <source>
        <dbReference type="ARBA" id="ARBA00022679"/>
    </source>
</evidence>
<evidence type="ECO:0000256" key="2">
    <source>
        <dbReference type="ARBA" id="ARBA00022741"/>
    </source>
</evidence>
<dbReference type="InterPro" id="IPR033690">
    <property type="entry name" value="Adenylat_kinase_CS"/>
</dbReference>
<dbReference type="InterPro" id="IPR027417">
    <property type="entry name" value="P-loop_NTPase"/>
</dbReference>
<dbReference type="PRINTS" id="PR00094">
    <property type="entry name" value="ADENYLTKNASE"/>
</dbReference>
<dbReference type="CDD" id="cd01428">
    <property type="entry name" value="ADK"/>
    <property type="match status" value="1"/>
</dbReference>
<dbReference type="NCBIfam" id="NF011105">
    <property type="entry name" value="PRK14532.1"/>
    <property type="match status" value="1"/>
</dbReference>
<dbReference type="GO" id="GO:0006139">
    <property type="term" value="P:nucleobase-containing compound metabolic process"/>
    <property type="evidence" value="ECO:0007669"/>
    <property type="project" value="InterPro"/>
</dbReference>
<dbReference type="NCBIfam" id="NF001381">
    <property type="entry name" value="PRK00279.1-3"/>
    <property type="match status" value="1"/>
</dbReference>
<name>A0A6J6JC12_9ZZZZ</name>
<dbReference type="EMBL" id="CAEZVY010000005">
    <property type="protein sequence ID" value="CAB4634420.1"/>
    <property type="molecule type" value="Genomic_DNA"/>
</dbReference>
<keyword evidence="2" id="KW-0547">Nucleotide-binding</keyword>
<accession>A0A6J6JC12</accession>